<dbReference type="EMBL" id="FWDM01000007">
    <property type="protein sequence ID" value="SLM10666.1"/>
    <property type="molecule type" value="Genomic_DNA"/>
</dbReference>
<proteinExistence type="predicted"/>
<dbReference type="Gene3D" id="1.20.58.2180">
    <property type="match status" value="1"/>
</dbReference>
<gene>
    <name evidence="3" type="ORF">SPIROBIBN47_150078</name>
</gene>
<sequence>MKRYKLFLLTALFLVAAFGAFAQQRIVLGGRAVPMLADAVYLFPKTSSRVVAFASSDQGLGIFMSAIDPDFKSKERFDKSAGAEVYASFKPDLVILKSMMKNQLKAPLDALGIPQLYLNLETPEQYYEDIATLGKVLGNEKRASEVVSWFASHEASIVSRTSKIEPAKRPKVLIMQLAVSGESVWQVPPDSWIQTIMAERAGGQAVWKGANPGSGWATVSIEQIAAWNPDFVFIISYSGNSSGAAEAFKKDLRLSALKAVRNGSVYGFPLDFYSWDQPDTRWILGFTWLAKRVHPELFADISVARTTREFFSFMYGFDDAMFRTIIQPKIAGDLGEQF</sequence>
<organism evidence="3">
    <name type="scientific">uncultured spirochete</name>
    <dbReference type="NCBI Taxonomy" id="156406"/>
    <lineage>
        <taxon>Bacteria</taxon>
        <taxon>Pseudomonadati</taxon>
        <taxon>Spirochaetota</taxon>
        <taxon>Spirochaetia</taxon>
        <taxon>Spirochaetales</taxon>
        <taxon>environmental samples</taxon>
    </lineage>
</organism>
<protein>
    <submittedName>
        <fullName evidence="3">Putative Periplasmic binding protein</fullName>
    </submittedName>
</protein>
<dbReference type="AlphaFoldDB" id="A0A3P3XG15"/>
<accession>A0A3P3XG15</accession>
<feature type="chain" id="PRO_5018293962" evidence="1">
    <location>
        <begin position="23"/>
        <end position="338"/>
    </location>
</feature>
<feature type="domain" description="Fe/B12 periplasmic-binding" evidence="2">
    <location>
        <begin position="25"/>
        <end position="297"/>
    </location>
</feature>
<dbReference type="PROSITE" id="PS50983">
    <property type="entry name" value="FE_B12_PBP"/>
    <property type="match status" value="1"/>
</dbReference>
<dbReference type="PANTHER" id="PTHR30535">
    <property type="entry name" value="VITAMIN B12-BINDING PROTEIN"/>
    <property type="match status" value="1"/>
</dbReference>
<dbReference type="PANTHER" id="PTHR30535:SF34">
    <property type="entry name" value="MOLYBDATE-BINDING PROTEIN MOLA"/>
    <property type="match status" value="1"/>
</dbReference>
<evidence type="ECO:0000313" key="3">
    <source>
        <dbReference type="EMBL" id="SLM10666.1"/>
    </source>
</evidence>
<dbReference type="Gene3D" id="3.40.50.1980">
    <property type="entry name" value="Nitrogenase molybdenum iron protein domain"/>
    <property type="match status" value="2"/>
</dbReference>
<reference evidence="3" key="1">
    <citation type="submission" date="2017-02" db="EMBL/GenBank/DDBJ databases">
        <authorList>
            <person name="Regsiter A."/>
            <person name="William W."/>
        </authorList>
    </citation>
    <scope>NUCLEOTIDE SEQUENCE</scope>
    <source>
        <strain evidence="3">Bib</strain>
    </source>
</reference>
<keyword evidence="1" id="KW-0732">Signal</keyword>
<dbReference type="SUPFAM" id="SSF53807">
    <property type="entry name" value="Helical backbone' metal receptor"/>
    <property type="match status" value="1"/>
</dbReference>
<evidence type="ECO:0000259" key="2">
    <source>
        <dbReference type="PROSITE" id="PS50983"/>
    </source>
</evidence>
<evidence type="ECO:0000256" key="1">
    <source>
        <dbReference type="SAM" id="SignalP"/>
    </source>
</evidence>
<dbReference type="Pfam" id="PF01497">
    <property type="entry name" value="Peripla_BP_2"/>
    <property type="match status" value="1"/>
</dbReference>
<dbReference type="InterPro" id="IPR050902">
    <property type="entry name" value="ABC_Transporter_SBP"/>
</dbReference>
<name>A0A3P3XG15_9SPIR</name>
<feature type="signal peptide" evidence="1">
    <location>
        <begin position="1"/>
        <end position="22"/>
    </location>
</feature>
<dbReference type="InterPro" id="IPR002491">
    <property type="entry name" value="ABC_transptr_periplasmic_BD"/>
</dbReference>